<keyword evidence="1" id="KW-0472">Membrane</keyword>
<dbReference type="EMBL" id="QDKP01000007">
    <property type="protein sequence ID" value="PVM88812.1"/>
    <property type="molecule type" value="Genomic_DNA"/>
</dbReference>
<proteinExistence type="predicted"/>
<dbReference type="Proteomes" id="UP000244913">
    <property type="component" value="Unassembled WGS sequence"/>
</dbReference>
<evidence type="ECO:0000313" key="3">
    <source>
        <dbReference type="Proteomes" id="UP000244913"/>
    </source>
</evidence>
<dbReference type="RefSeq" id="WP_116564001.1">
    <property type="nucleotide sequence ID" value="NZ_QDKP01000007.1"/>
</dbReference>
<sequence>MADRSGGYVSGAALAVVLAMAMIAGAVTQRSVSALRQAQRDMAMLQADYALAGAQEQAAARLAGDTGGGRLAFTVETSAGSAAIEAEPERDKLRLANGVAAGDLAALGVADPRALQARLTALADLYPSPETLSQLATAPDWRICGASLVSGWGEANEATVRTPGRLGAQGSGSRLGQVWRLRARLDSGWTDERLVRFVGGDQQAAAVIWRSFRRQGEGGDRCIGKKAKSA</sequence>
<keyword evidence="1" id="KW-0812">Transmembrane</keyword>
<accession>A0A2T9JYK7</accession>
<evidence type="ECO:0000256" key="1">
    <source>
        <dbReference type="SAM" id="Phobius"/>
    </source>
</evidence>
<protein>
    <recommendedName>
        <fullName evidence="4">General secretion pathway protein GspK</fullName>
    </recommendedName>
</protein>
<reference evidence="2 3" key="1">
    <citation type="submission" date="2018-04" db="EMBL/GenBank/DDBJ databases">
        <title>The genome sequence of Caulobacter sp. 736.</title>
        <authorList>
            <person name="Gao J."/>
            <person name="Sun J."/>
        </authorList>
    </citation>
    <scope>NUCLEOTIDE SEQUENCE [LARGE SCALE GENOMIC DNA]</scope>
    <source>
        <strain evidence="2 3">736</strain>
    </source>
</reference>
<name>A0A2T9JYK7_9CAUL</name>
<comment type="caution">
    <text evidence="2">The sequence shown here is derived from an EMBL/GenBank/DDBJ whole genome shotgun (WGS) entry which is preliminary data.</text>
</comment>
<keyword evidence="1" id="KW-1133">Transmembrane helix</keyword>
<keyword evidence="3" id="KW-1185">Reference proteome</keyword>
<dbReference type="AlphaFoldDB" id="A0A2T9JYK7"/>
<feature type="transmembrane region" description="Helical" evidence="1">
    <location>
        <begin position="6"/>
        <end position="27"/>
    </location>
</feature>
<gene>
    <name evidence="2" type="ORF">DDF65_01305</name>
</gene>
<evidence type="ECO:0000313" key="2">
    <source>
        <dbReference type="EMBL" id="PVM88812.1"/>
    </source>
</evidence>
<evidence type="ECO:0008006" key="4">
    <source>
        <dbReference type="Google" id="ProtNLM"/>
    </source>
</evidence>
<organism evidence="2 3">
    <name type="scientific">Caulobacter radicis</name>
    <dbReference type="NCBI Taxonomy" id="2172650"/>
    <lineage>
        <taxon>Bacteria</taxon>
        <taxon>Pseudomonadati</taxon>
        <taxon>Pseudomonadota</taxon>
        <taxon>Alphaproteobacteria</taxon>
        <taxon>Caulobacterales</taxon>
        <taxon>Caulobacteraceae</taxon>
        <taxon>Caulobacter</taxon>
    </lineage>
</organism>